<dbReference type="InterPro" id="IPR004839">
    <property type="entry name" value="Aminotransferase_I/II_large"/>
</dbReference>
<dbReference type="GO" id="GO:0042853">
    <property type="term" value="P:L-alanine catabolic process"/>
    <property type="evidence" value="ECO:0007669"/>
    <property type="project" value="UniProtKB-UniPathway"/>
</dbReference>
<dbReference type="PANTHER" id="PTHR11751:SF29">
    <property type="entry name" value="ALANINE TRANSAMINASE"/>
    <property type="match status" value="1"/>
</dbReference>
<dbReference type="OrthoDB" id="1732682at2759"/>
<accession>G0QRW1</accession>
<evidence type="ECO:0000256" key="1">
    <source>
        <dbReference type="ARBA" id="ARBA00001933"/>
    </source>
</evidence>
<evidence type="ECO:0000313" key="8">
    <source>
        <dbReference type="EMBL" id="EGR32052.1"/>
    </source>
</evidence>
<dbReference type="UniPathway" id="UPA00528">
    <property type="reaction ID" value="UER00586"/>
</dbReference>
<dbReference type="InterPro" id="IPR015422">
    <property type="entry name" value="PyrdxlP-dep_Trfase_small"/>
</dbReference>
<dbReference type="SUPFAM" id="SSF53383">
    <property type="entry name" value="PLP-dependent transferases"/>
    <property type="match status" value="1"/>
</dbReference>
<comment type="cofactor">
    <cofactor evidence="1">
        <name>pyridoxal 5'-phosphate</name>
        <dbReference type="ChEBI" id="CHEBI:597326"/>
    </cofactor>
</comment>
<reference evidence="8 9" key="1">
    <citation type="submission" date="2011-07" db="EMBL/GenBank/DDBJ databases">
        <authorList>
            <person name="Coyne R."/>
            <person name="Brami D."/>
            <person name="Johnson J."/>
            <person name="Hostetler J."/>
            <person name="Hannick L."/>
            <person name="Clark T."/>
            <person name="Cassidy-Hanley D."/>
            <person name="Inman J."/>
        </authorList>
    </citation>
    <scope>NUCLEOTIDE SEQUENCE [LARGE SCALE GENOMIC DNA]</scope>
    <source>
        <strain evidence="8 9">G5</strain>
    </source>
</reference>
<feature type="domain" description="Aminotransferase class I/classII large" evidence="7">
    <location>
        <begin position="120"/>
        <end position="477"/>
    </location>
</feature>
<gene>
    <name evidence="8" type="ORF">IMG5_097990</name>
</gene>
<dbReference type="OMA" id="GTQHFRV"/>
<comment type="subunit">
    <text evidence="2">Homodimer.</text>
</comment>
<dbReference type="AlphaFoldDB" id="G0QRW1"/>
<evidence type="ECO:0000256" key="5">
    <source>
        <dbReference type="ARBA" id="ARBA00022898"/>
    </source>
</evidence>
<dbReference type="Pfam" id="PF00155">
    <property type="entry name" value="Aminotran_1_2"/>
    <property type="match status" value="1"/>
</dbReference>
<evidence type="ECO:0000259" key="7">
    <source>
        <dbReference type="Pfam" id="PF00155"/>
    </source>
</evidence>
<dbReference type="Gene3D" id="3.90.1150.10">
    <property type="entry name" value="Aspartate Aminotransferase, domain 1"/>
    <property type="match status" value="1"/>
</dbReference>
<proteinExistence type="inferred from homology"/>
<dbReference type="InterPro" id="IPR015424">
    <property type="entry name" value="PyrdxlP-dep_Trfase"/>
</dbReference>
<dbReference type="EMBL" id="GL983802">
    <property type="protein sequence ID" value="EGR32052.1"/>
    <property type="molecule type" value="Genomic_DNA"/>
</dbReference>
<keyword evidence="5" id="KW-0663">Pyridoxal phosphate</keyword>
<dbReference type="CDD" id="cd00609">
    <property type="entry name" value="AAT_like"/>
    <property type="match status" value="1"/>
</dbReference>
<comment type="similarity">
    <text evidence="6">Belongs to the class-I pyridoxal-phosphate-dependent aminotransferase family. Alanine aminotransferase subfamily.</text>
</comment>
<dbReference type="GO" id="GO:0030170">
    <property type="term" value="F:pyridoxal phosphate binding"/>
    <property type="evidence" value="ECO:0007669"/>
    <property type="project" value="InterPro"/>
</dbReference>
<keyword evidence="9" id="KW-1185">Reference proteome</keyword>
<dbReference type="InterPro" id="IPR015421">
    <property type="entry name" value="PyrdxlP-dep_Trfase_major"/>
</dbReference>
<protein>
    <recommendedName>
        <fullName evidence="7">Aminotransferase class I/classII large domain-containing protein</fullName>
    </recommendedName>
</protein>
<dbReference type="InterPro" id="IPR045088">
    <property type="entry name" value="ALAT1/2-like"/>
</dbReference>
<name>G0QRW1_ICHMU</name>
<dbReference type="InParanoid" id="G0QRW1"/>
<dbReference type="GO" id="GO:0004021">
    <property type="term" value="F:L-alanine:2-oxoglutarate aminotransferase activity"/>
    <property type="evidence" value="ECO:0007669"/>
    <property type="project" value="TreeGrafter"/>
</dbReference>
<sequence>MLKKHFSTLLNNKPFLLQPDNLSSKVLTINDINPKVKNAEYAVRGTVPTRALNIRAALLNGNHNYKFDKLTECNIGNPQIFGQKPISFNRQVLASVLYPELIETEIFNQDVRNRARFYSQRMKHSIGAYSDSCGHLFVRESVVKYIAQRDNHLLPPDTSDIILTDGASQGVSMVLNALISDPRDGIMIPIPQYPLYSAACTLQGASECHYYLDEDKGWQVTIEELNRSYKNSKKHGINPKILVVINPGNPTGQVLSYKTIEQMIEFAYNNRMIIFADEVYQDNVYTDKKYFYSFKKVRSELSKPYNDVELFSFHSTSKGLLGECGLRGGYIELCNIDEKVKEQIIKLRSMFLCSNTIGQCMTELMCNPPTLINSSQETTEQYQKEKNDLYNSLKRRAEIMTDKLNKMTNIECQEVEGAMYAFPRIHLNKKIIEEAQKRKMEPDLFYCLNVLENTGIVIIPGSGFRQKDDTYHFRITTLILPEEYQMQQLDVFSQFNDEFHRQYN</sequence>
<dbReference type="STRING" id="857967.G0QRW1"/>
<dbReference type="Gene3D" id="3.40.640.10">
    <property type="entry name" value="Type I PLP-dependent aspartate aminotransferase-like (Major domain)"/>
    <property type="match status" value="1"/>
</dbReference>
<dbReference type="GeneID" id="14908205"/>
<organism evidence="8 9">
    <name type="scientific">Ichthyophthirius multifiliis</name>
    <name type="common">White spot disease agent</name>
    <name type="synonym">Ich</name>
    <dbReference type="NCBI Taxonomy" id="5932"/>
    <lineage>
        <taxon>Eukaryota</taxon>
        <taxon>Sar</taxon>
        <taxon>Alveolata</taxon>
        <taxon>Ciliophora</taxon>
        <taxon>Intramacronucleata</taxon>
        <taxon>Oligohymenophorea</taxon>
        <taxon>Hymenostomatida</taxon>
        <taxon>Ophryoglenina</taxon>
        <taxon>Ichthyophthirius</taxon>
    </lineage>
</organism>
<dbReference type="PANTHER" id="PTHR11751">
    <property type="entry name" value="ALANINE AMINOTRANSFERASE"/>
    <property type="match status" value="1"/>
</dbReference>
<dbReference type="FunFam" id="3.40.640.10:FF:000104">
    <property type="entry name" value="Alanine aminotransferase, putative"/>
    <property type="match status" value="1"/>
</dbReference>
<keyword evidence="4" id="KW-0808">Transferase</keyword>
<evidence type="ECO:0000256" key="3">
    <source>
        <dbReference type="ARBA" id="ARBA00022576"/>
    </source>
</evidence>
<evidence type="ECO:0000256" key="2">
    <source>
        <dbReference type="ARBA" id="ARBA00011738"/>
    </source>
</evidence>
<evidence type="ECO:0000256" key="6">
    <source>
        <dbReference type="ARBA" id="ARBA00025785"/>
    </source>
</evidence>
<evidence type="ECO:0000313" key="9">
    <source>
        <dbReference type="Proteomes" id="UP000008983"/>
    </source>
</evidence>
<evidence type="ECO:0000256" key="4">
    <source>
        <dbReference type="ARBA" id="ARBA00022679"/>
    </source>
</evidence>
<keyword evidence="3" id="KW-0032">Aminotransferase</keyword>
<dbReference type="Gene3D" id="1.10.287.1970">
    <property type="match status" value="1"/>
</dbReference>
<dbReference type="Proteomes" id="UP000008983">
    <property type="component" value="Unassembled WGS sequence"/>
</dbReference>
<dbReference type="RefSeq" id="XP_004035538.1">
    <property type="nucleotide sequence ID" value="XM_004035490.1"/>
</dbReference>
<dbReference type="eggNOG" id="KOG0258">
    <property type="taxonomic scope" value="Eukaryota"/>
</dbReference>
<dbReference type="FunFam" id="3.90.1150.10:FF:000151">
    <property type="entry name" value="Alanine aminotransferase 2"/>
    <property type="match status" value="1"/>
</dbReference>